<reference evidence="2" key="1">
    <citation type="submission" date="2022-11" db="EMBL/GenBank/DDBJ databases">
        <authorList>
            <person name="Hyden B.L."/>
            <person name="Feng K."/>
            <person name="Yates T."/>
            <person name="Jawdy S."/>
            <person name="Smart L.B."/>
            <person name="Muchero W."/>
        </authorList>
    </citation>
    <scope>NUCLEOTIDE SEQUENCE</scope>
    <source>
        <tissue evidence="2">Shoot tip</tissue>
    </source>
</reference>
<dbReference type="InterPro" id="IPR032675">
    <property type="entry name" value="LRR_dom_sf"/>
</dbReference>
<accession>A0A9Q0UST4</accession>
<reference evidence="2" key="2">
    <citation type="journal article" date="2023" name="Int. J. Mol. Sci.">
        <title>De Novo Assembly and Annotation of 11 Diverse Shrub Willow (Salix) Genomes Reveals Novel Gene Organization in Sex-Linked Regions.</title>
        <authorList>
            <person name="Hyden B."/>
            <person name="Feng K."/>
            <person name="Yates T.B."/>
            <person name="Jawdy S."/>
            <person name="Cereghino C."/>
            <person name="Smart L.B."/>
            <person name="Muchero W."/>
        </authorList>
    </citation>
    <scope>NUCLEOTIDE SEQUENCE</scope>
    <source>
        <tissue evidence="2">Shoot tip</tissue>
    </source>
</reference>
<sequence length="236" mass="26914">MNLRRCFELVKLPKGMRRMKSLEDGRHIGELERLNNLAGELSITDLVNVMDSTDARSANLKLKTALLSLTLSWHGNGSYLLDSLADRSLEKLPGRSVIRENIEEEVLDGLQPHSNLKRMRLIGYGEFKISKLDDELELDAAKSRADWAGRLSQLHVYGDEQDPFPSLEKLTLDSMERFQQWAPHSFPRLRELKIVHCPMLNEIPIIPSVKTLLISGGSLSLLMSVRNFHLHHFSCY</sequence>
<evidence type="ECO:0000313" key="2">
    <source>
        <dbReference type="EMBL" id="KAJ6735173.1"/>
    </source>
</evidence>
<dbReference type="AlphaFoldDB" id="A0A9Q0UST4"/>
<dbReference type="PANTHER" id="PTHR47186">
    <property type="entry name" value="LEUCINE-RICH REPEAT-CONTAINING PROTEIN 57"/>
    <property type="match status" value="1"/>
</dbReference>
<evidence type="ECO:0000313" key="3">
    <source>
        <dbReference type="Proteomes" id="UP001151532"/>
    </source>
</evidence>
<comment type="caution">
    <text evidence="2">The sequence shown here is derived from an EMBL/GenBank/DDBJ whole genome shotgun (WGS) entry which is preliminary data.</text>
</comment>
<organism evidence="2 3">
    <name type="scientific">Salix purpurea</name>
    <name type="common">Purple osier willow</name>
    <dbReference type="NCBI Taxonomy" id="77065"/>
    <lineage>
        <taxon>Eukaryota</taxon>
        <taxon>Viridiplantae</taxon>
        <taxon>Streptophyta</taxon>
        <taxon>Embryophyta</taxon>
        <taxon>Tracheophyta</taxon>
        <taxon>Spermatophyta</taxon>
        <taxon>Magnoliopsida</taxon>
        <taxon>eudicotyledons</taxon>
        <taxon>Gunneridae</taxon>
        <taxon>Pentapetalae</taxon>
        <taxon>rosids</taxon>
        <taxon>fabids</taxon>
        <taxon>Malpighiales</taxon>
        <taxon>Salicaceae</taxon>
        <taxon>Saliceae</taxon>
        <taxon>Salix</taxon>
    </lineage>
</organism>
<dbReference type="EMBL" id="JAPFFK010000011">
    <property type="protein sequence ID" value="KAJ6735173.1"/>
    <property type="molecule type" value="Genomic_DNA"/>
</dbReference>
<dbReference type="PANTHER" id="PTHR47186:SF41">
    <property type="entry name" value="OS12G0131701 PROTEIN"/>
    <property type="match status" value="1"/>
</dbReference>
<proteinExistence type="predicted"/>
<name>A0A9Q0UST4_SALPP</name>
<evidence type="ECO:0000259" key="1">
    <source>
        <dbReference type="Pfam" id="PF25019"/>
    </source>
</evidence>
<dbReference type="Pfam" id="PF25019">
    <property type="entry name" value="LRR_R13L1-DRL21"/>
    <property type="match status" value="1"/>
</dbReference>
<dbReference type="SUPFAM" id="SSF52058">
    <property type="entry name" value="L domain-like"/>
    <property type="match status" value="1"/>
</dbReference>
<dbReference type="Proteomes" id="UP001151532">
    <property type="component" value="Chromosome 17"/>
</dbReference>
<dbReference type="InterPro" id="IPR056789">
    <property type="entry name" value="LRR_R13L1-DRL21"/>
</dbReference>
<keyword evidence="3" id="KW-1185">Reference proteome</keyword>
<gene>
    <name evidence="2" type="ORF">OIU79_002276</name>
</gene>
<dbReference type="Gene3D" id="3.80.10.10">
    <property type="entry name" value="Ribonuclease Inhibitor"/>
    <property type="match status" value="1"/>
</dbReference>
<protein>
    <recommendedName>
        <fullName evidence="1">R13L1/DRL21-like LRR repeat region domain-containing protein</fullName>
    </recommendedName>
</protein>
<dbReference type="OrthoDB" id="1303418at2759"/>
<feature type="domain" description="R13L1/DRL21-like LRR repeat region" evidence="1">
    <location>
        <begin position="28"/>
        <end position="133"/>
    </location>
</feature>